<reference evidence="5" key="1">
    <citation type="submission" date="2021-07" db="EMBL/GenBank/DDBJ databases">
        <title>Neiella marina sp. nov., isolated from the intestinal content of sea cucumber Apostichopus japonicus.</title>
        <authorList>
            <person name="Bai X."/>
        </authorList>
    </citation>
    <scope>NUCLEOTIDE SEQUENCE</scope>
    <source>
        <strain evidence="5">126</strain>
    </source>
</reference>
<dbReference type="Proteomes" id="UP001166251">
    <property type="component" value="Unassembled WGS sequence"/>
</dbReference>
<dbReference type="PANTHER" id="PTHR43685:SF5">
    <property type="entry name" value="GLYCOSYLTRANSFERASE EPSE-RELATED"/>
    <property type="match status" value="1"/>
</dbReference>
<dbReference type="GO" id="GO:0016757">
    <property type="term" value="F:glycosyltransferase activity"/>
    <property type="evidence" value="ECO:0007669"/>
    <property type="project" value="UniProtKB-KW"/>
</dbReference>
<dbReference type="Pfam" id="PF00535">
    <property type="entry name" value="Glycos_transf_2"/>
    <property type="match status" value="1"/>
</dbReference>
<accession>A0ABS7EEH5</accession>
<evidence type="ECO:0000256" key="3">
    <source>
        <dbReference type="ARBA" id="ARBA00022679"/>
    </source>
</evidence>
<name>A0ABS7EEH5_9GAMM</name>
<dbReference type="Gene3D" id="3.90.550.10">
    <property type="entry name" value="Spore Coat Polysaccharide Biosynthesis Protein SpsA, Chain A"/>
    <property type="match status" value="1"/>
</dbReference>
<evidence type="ECO:0000313" key="6">
    <source>
        <dbReference type="Proteomes" id="UP001166251"/>
    </source>
</evidence>
<evidence type="ECO:0000313" key="5">
    <source>
        <dbReference type="EMBL" id="MBW8190737.1"/>
    </source>
</evidence>
<dbReference type="SUPFAM" id="SSF53448">
    <property type="entry name" value="Nucleotide-diphospho-sugar transferases"/>
    <property type="match status" value="1"/>
</dbReference>
<dbReference type="InterPro" id="IPR029044">
    <property type="entry name" value="Nucleotide-diphossugar_trans"/>
</dbReference>
<keyword evidence="6" id="KW-1185">Reference proteome</keyword>
<protein>
    <submittedName>
        <fullName evidence="5">Glycosyltransferase</fullName>
        <ecNumber evidence="5">2.4.-.-</ecNumber>
    </submittedName>
</protein>
<organism evidence="5 6">
    <name type="scientific">Neiella holothuriorum</name>
    <dbReference type="NCBI Taxonomy" id="2870530"/>
    <lineage>
        <taxon>Bacteria</taxon>
        <taxon>Pseudomonadati</taxon>
        <taxon>Pseudomonadota</taxon>
        <taxon>Gammaproteobacteria</taxon>
        <taxon>Alteromonadales</taxon>
        <taxon>Echinimonadaceae</taxon>
        <taxon>Neiella</taxon>
    </lineage>
</organism>
<comment type="caution">
    <text evidence="5">The sequence shown here is derived from an EMBL/GenBank/DDBJ whole genome shotgun (WGS) entry which is preliminary data.</text>
</comment>
<feature type="domain" description="Glycosyltransferase 2-like" evidence="4">
    <location>
        <begin position="10"/>
        <end position="162"/>
    </location>
</feature>
<evidence type="ECO:0000259" key="4">
    <source>
        <dbReference type="Pfam" id="PF00535"/>
    </source>
</evidence>
<sequence>MAVYAGDRTDWVELAVQSVLNQTYRDFLLCVVIDGPINDEMRVLLTALDKQQKRLVLIETQTNLGLAACMNGVIDYASTYSPRYFFRMDSDDICFRGRLARQVKFLRNNPNVDIVGSSLVEIDENGKGVGRRKMPQQHHEIMRFMTKRCSLNHPTIAMRYRTFEQGFRYNPDLSNTQDYFLWVDLAANGFVFANIDKPLLKFRRTKGFFKRRGLAKSLNEFRARLYAMKTLKRVSPGNLFYACSVLFVRMLPPKLLKIAYKIDRLILHLLVRNK</sequence>
<comment type="similarity">
    <text evidence="1">Belongs to the glycosyltransferase 2 family.</text>
</comment>
<keyword evidence="2 5" id="KW-0328">Glycosyltransferase</keyword>
<dbReference type="EC" id="2.4.-.-" evidence="5"/>
<proteinExistence type="inferred from homology"/>
<evidence type="ECO:0000256" key="2">
    <source>
        <dbReference type="ARBA" id="ARBA00022676"/>
    </source>
</evidence>
<gene>
    <name evidence="5" type="ORF">K0504_06800</name>
</gene>
<keyword evidence="3 5" id="KW-0808">Transferase</keyword>
<dbReference type="InterPro" id="IPR050834">
    <property type="entry name" value="Glycosyltransf_2"/>
</dbReference>
<evidence type="ECO:0000256" key="1">
    <source>
        <dbReference type="ARBA" id="ARBA00006739"/>
    </source>
</evidence>
<dbReference type="EMBL" id="JAHZSS010000006">
    <property type="protein sequence ID" value="MBW8190737.1"/>
    <property type="molecule type" value="Genomic_DNA"/>
</dbReference>
<dbReference type="PANTHER" id="PTHR43685">
    <property type="entry name" value="GLYCOSYLTRANSFERASE"/>
    <property type="match status" value="1"/>
</dbReference>
<dbReference type="InterPro" id="IPR001173">
    <property type="entry name" value="Glyco_trans_2-like"/>
</dbReference>